<dbReference type="GO" id="GO:0016491">
    <property type="term" value="F:oxidoreductase activity"/>
    <property type="evidence" value="ECO:0007669"/>
    <property type="project" value="InterPro"/>
</dbReference>
<evidence type="ECO:0000313" key="7">
    <source>
        <dbReference type="Proteomes" id="UP000794436"/>
    </source>
</evidence>
<dbReference type="InterPro" id="IPR008922">
    <property type="entry name" value="Di-copper_centre_dom_sf"/>
</dbReference>
<dbReference type="GO" id="GO:0046872">
    <property type="term" value="F:metal ion binding"/>
    <property type="evidence" value="ECO:0007669"/>
    <property type="project" value="UniProtKB-KW"/>
</dbReference>
<feature type="compositionally biased region" description="Low complexity" evidence="3">
    <location>
        <begin position="508"/>
        <end position="517"/>
    </location>
</feature>
<keyword evidence="2" id="KW-0186">Copper</keyword>
<protein>
    <recommendedName>
        <fullName evidence="5">Tyrosinase copper-binding domain-containing protein</fullName>
    </recommendedName>
</protein>
<dbReference type="EMBL" id="SPLM01000110">
    <property type="protein sequence ID" value="TMW59128.1"/>
    <property type="molecule type" value="Genomic_DNA"/>
</dbReference>
<dbReference type="Gene3D" id="1.10.1280.10">
    <property type="entry name" value="Di-copper center containing domain from catechol oxidase"/>
    <property type="match status" value="1"/>
</dbReference>
<sequence>MKLFLRRLITLSVAAAVLLLSVATESVRANGCGGPRVRKAWRLMSGDEKALYKNAVAKALEKNEFFEFTKIHVHHMSEQQAHNTCAFFIWHKRFLLAFENMLRSQGPEFACLTIPYWDSMTEYAQMVDGQCKSIYDCAPIVRELSGEPTQKKETVKINGRAVTGECYPGFPGYCDDSKQVCGCVPRGDLRTRAIPSSSGFQGLFDQIAFSKDFETFAKAIQMGIHNDMHSALGGFMSTFYSPNDMIFWSWHATIDMLLYIYHQCHLAESMSVDQLRGSLYAFSQDGDCKYASDAPDAVVNGQLIQISEYKGTEYQAADNPVIGKYFQGLGTDIGALLGFKDLGDYSYKYEIPEAFKKFLLLKPELCPAFTDIAVSETPAPVTSMPPANTTNAPDVTNATTLEPSPAPSQSIPAQNFTSSLRGNRPKETRDYDASGSEDDDSYMPGTVRPEDPSYEERDQYDTGASGYGRNVGYDPDVGDDDGDNTYDDKKTQPPSPAPTPTTPPPTPVLSETPAPSTTQPPPPPPPVNVVIDPALLKVDEKDPSLQAAKYWDWVGTAKTKLEQVFPGNHSEIAQQLQYLECLSFNDQFGVRNYSKQFIEDFHLKEANQKPICMKKIEEVKTGQREVVVETKKFEASKVEVKPGVTPAPPVPPRPRPTRAAIPIGDASETSSASQLATSVISVHALVLAVGLNALVQLALQI</sequence>
<dbReference type="Pfam" id="PF00264">
    <property type="entry name" value="Tyrosinase"/>
    <property type="match status" value="1"/>
</dbReference>
<gene>
    <name evidence="6" type="ORF">Poli38472_007273</name>
</gene>
<keyword evidence="4" id="KW-0732">Signal</keyword>
<feature type="compositionally biased region" description="Acidic residues" evidence="3">
    <location>
        <begin position="476"/>
        <end position="485"/>
    </location>
</feature>
<reference evidence="6" key="1">
    <citation type="submission" date="2019-03" db="EMBL/GenBank/DDBJ databases">
        <title>Long read genome sequence of the mycoparasitic Pythium oligandrum ATCC 38472 isolated from sugarbeet rhizosphere.</title>
        <authorList>
            <person name="Gaulin E."/>
        </authorList>
    </citation>
    <scope>NUCLEOTIDE SEQUENCE</scope>
    <source>
        <strain evidence="6">ATCC 38472_TT</strain>
    </source>
</reference>
<dbReference type="PANTHER" id="PTHR11474">
    <property type="entry name" value="TYROSINASE FAMILY MEMBER"/>
    <property type="match status" value="1"/>
</dbReference>
<evidence type="ECO:0000313" key="6">
    <source>
        <dbReference type="EMBL" id="TMW59128.1"/>
    </source>
</evidence>
<dbReference type="OrthoDB" id="156308at2759"/>
<evidence type="ECO:0000256" key="2">
    <source>
        <dbReference type="ARBA" id="ARBA00023008"/>
    </source>
</evidence>
<feature type="compositionally biased region" description="Basic and acidic residues" evidence="3">
    <location>
        <begin position="448"/>
        <end position="460"/>
    </location>
</feature>
<keyword evidence="1" id="KW-0479">Metal-binding</keyword>
<dbReference type="Proteomes" id="UP000794436">
    <property type="component" value="Unassembled WGS sequence"/>
</dbReference>
<dbReference type="SUPFAM" id="SSF48056">
    <property type="entry name" value="Di-copper centre-containing domain"/>
    <property type="match status" value="1"/>
</dbReference>
<feature type="compositionally biased region" description="Pro residues" evidence="3">
    <location>
        <begin position="518"/>
        <end position="527"/>
    </location>
</feature>
<evidence type="ECO:0000256" key="1">
    <source>
        <dbReference type="ARBA" id="ARBA00022723"/>
    </source>
</evidence>
<feature type="chain" id="PRO_5035481161" description="Tyrosinase copper-binding domain-containing protein" evidence="4">
    <location>
        <begin position="30"/>
        <end position="701"/>
    </location>
</feature>
<keyword evidence="7" id="KW-1185">Reference proteome</keyword>
<accession>A0A8K1FHV1</accession>
<feature type="region of interest" description="Disordered" evidence="3">
    <location>
        <begin position="378"/>
        <end position="530"/>
    </location>
</feature>
<organism evidence="6 7">
    <name type="scientific">Pythium oligandrum</name>
    <name type="common">Mycoparasitic fungus</name>
    <dbReference type="NCBI Taxonomy" id="41045"/>
    <lineage>
        <taxon>Eukaryota</taxon>
        <taxon>Sar</taxon>
        <taxon>Stramenopiles</taxon>
        <taxon>Oomycota</taxon>
        <taxon>Peronosporomycetes</taxon>
        <taxon>Pythiales</taxon>
        <taxon>Pythiaceae</taxon>
        <taxon>Pythium</taxon>
    </lineage>
</organism>
<dbReference type="InterPro" id="IPR050316">
    <property type="entry name" value="Tyrosinase/Hemocyanin"/>
</dbReference>
<feature type="compositionally biased region" description="Polar residues" evidence="3">
    <location>
        <begin position="385"/>
        <end position="402"/>
    </location>
</feature>
<proteinExistence type="predicted"/>
<feature type="domain" description="Tyrosinase copper-binding" evidence="5">
    <location>
        <begin position="63"/>
        <end position="262"/>
    </location>
</feature>
<feature type="signal peptide" evidence="4">
    <location>
        <begin position="1"/>
        <end position="29"/>
    </location>
</feature>
<evidence type="ECO:0000256" key="4">
    <source>
        <dbReference type="SAM" id="SignalP"/>
    </source>
</evidence>
<dbReference type="AlphaFoldDB" id="A0A8K1FHV1"/>
<name>A0A8K1FHV1_PYTOL</name>
<dbReference type="InterPro" id="IPR002227">
    <property type="entry name" value="Tyrosinase_Cu-bd"/>
</dbReference>
<comment type="caution">
    <text evidence="6">The sequence shown here is derived from an EMBL/GenBank/DDBJ whole genome shotgun (WGS) entry which is preliminary data.</text>
</comment>
<dbReference type="PANTHER" id="PTHR11474:SF126">
    <property type="entry name" value="TYROSINASE-LIKE PROTEIN TYR-1-RELATED"/>
    <property type="match status" value="1"/>
</dbReference>
<dbReference type="PRINTS" id="PR00092">
    <property type="entry name" value="TYROSINASE"/>
</dbReference>
<evidence type="ECO:0000256" key="3">
    <source>
        <dbReference type="SAM" id="MobiDB-lite"/>
    </source>
</evidence>
<evidence type="ECO:0000259" key="5">
    <source>
        <dbReference type="Pfam" id="PF00264"/>
    </source>
</evidence>
<feature type="compositionally biased region" description="Pro residues" evidence="3">
    <location>
        <begin position="493"/>
        <end position="507"/>
    </location>
</feature>